<dbReference type="Proteomes" id="UP000580474">
    <property type="component" value="Unassembled WGS sequence"/>
</dbReference>
<sequence length="317" mass="33990">MNAATPARIAPLTWLTAATAKFALPALIRPFRIAPLSERTIDEPEVVHVPTRHGRVRCFVHRPHPDAPLAQGRPPVHLNIHGGGFIITDPRQDDHLATYLAAEAGAVVVNIDYSTAPQVRFPVAEEQCFDVLRWVADSGDALGWDGERISLGGGSAGGKLTLSTLQLAHRAGAPPVRAAAVVVPLVDATIPPQDYTSALPRPQVGPCIARLVRDTYFVDAERRADPLASPLLDPDLAAALPPLLVISAEHDTLTPQIERFVDRVTAEGAPVTHRGFEGRDHGFAAQRSTGAAVLRECADLIADHLRTHLARTTPNPT</sequence>
<comment type="caution">
    <text evidence="3">The sequence shown here is derived from an EMBL/GenBank/DDBJ whole genome shotgun (WGS) entry which is preliminary data.</text>
</comment>
<organism evidence="3 4">
    <name type="scientific">Saccharopolyspora gloriosae</name>
    <dbReference type="NCBI Taxonomy" id="455344"/>
    <lineage>
        <taxon>Bacteria</taxon>
        <taxon>Bacillati</taxon>
        <taxon>Actinomycetota</taxon>
        <taxon>Actinomycetes</taxon>
        <taxon>Pseudonocardiales</taxon>
        <taxon>Pseudonocardiaceae</taxon>
        <taxon>Saccharopolyspora</taxon>
    </lineage>
</organism>
<dbReference type="PANTHER" id="PTHR48081:SF8">
    <property type="entry name" value="ALPHA_BETA HYDROLASE FOLD-3 DOMAIN-CONTAINING PROTEIN-RELATED"/>
    <property type="match status" value="1"/>
</dbReference>
<proteinExistence type="predicted"/>
<accession>A0A840NDD9</accession>
<evidence type="ECO:0000313" key="3">
    <source>
        <dbReference type="EMBL" id="MBB5069940.1"/>
    </source>
</evidence>
<dbReference type="EMBL" id="JACHIV010000001">
    <property type="protein sequence ID" value="MBB5069940.1"/>
    <property type="molecule type" value="Genomic_DNA"/>
</dbReference>
<keyword evidence="4" id="KW-1185">Reference proteome</keyword>
<dbReference type="RefSeq" id="WP_184479556.1">
    <property type="nucleotide sequence ID" value="NZ_JACHIV010000001.1"/>
</dbReference>
<name>A0A840NDD9_9PSEU</name>
<keyword evidence="1 3" id="KW-0378">Hydrolase</keyword>
<dbReference type="PANTHER" id="PTHR48081">
    <property type="entry name" value="AB HYDROLASE SUPERFAMILY PROTEIN C4A8.06C"/>
    <property type="match status" value="1"/>
</dbReference>
<reference evidence="3 4" key="1">
    <citation type="submission" date="2020-08" db="EMBL/GenBank/DDBJ databases">
        <title>Sequencing the genomes of 1000 actinobacteria strains.</title>
        <authorList>
            <person name="Klenk H.-P."/>
        </authorList>
    </citation>
    <scope>NUCLEOTIDE SEQUENCE [LARGE SCALE GENOMIC DNA]</scope>
    <source>
        <strain evidence="3 4">DSM 45582</strain>
    </source>
</reference>
<dbReference type="Pfam" id="PF07859">
    <property type="entry name" value="Abhydrolase_3"/>
    <property type="match status" value="1"/>
</dbReference>
<dbReference type="GO" id="GO:0016787">
    <property type="term" value="F:hydrolase activity"/>
    <property type="evidence" value="ECO:0007669"/>
    <property type="project" value="UniProtKB-KW"/>
</dbReference>
<dbReference type="EC" id="3.1.1.-" evidence="3"/>
<evidence type="ECO:0000313" key="4">
    <source>
        <dbReference type="Proteomes" id="UP000580474"/>
    </source>
</evidence>
<gene>
    <name evidence="3" type="ORF">BJ969_003028</name>
</gene>
<dbReference type="InterPro" id="IPR013094">
    <property type="entry name" value="AB_hydrolase_3"/>
</dbReference>
<dbReference type="InterPro" id="IPR029058">
    <property type="entry name" value="AB_hydrolase_fold"/>
</dbReference>
<evidence type="ECO:0000259" key="2">
    <source>
        <dbReference type="Pfam" id="PF07859"/>
    </source>
</evidence>
<dbReference type="InterPro" id="IPR050300">
    <property type="entry name" value="GDXG_lipolytic_enzyme"/>
</dbReference>
<dbReference type="Gene3D" id="3.40.50.1820">
    <property type="entry name" value="alpha/beta hydrolase"/>
    <property type="match status" value="1"/>
</dbReference>
<protein>
    <submittedName>
        <fullName evidence="3">Acetyl esterase</fullName>
        <ecNumber evidence="3">3.1.1.-</ecNumber>
    </submittedName>
</protein>
<dbReference type="SUPFAM" id="SSF53474">
    <property type="entry name" value="alpha/beta-Hydrolases"/>
    <property type="match status" value="1"/>
</dbReference>
<evidence type="ECO:0000256" key="1">
    <source>
        <dbReference type="ARBA" id="ARBA00022801"/>
    </source>
</evidence>
<dbReference type="AlphaFoldDB" id="A0A840NDD9"/>
<feature type="domain" description="Alpha/beta hydrolase fold-3" evidence="2">
    <location>
        <begin position="78"/>
        <end position="284"/>
    </location>
</feature>